<sequence length="1365" mass="140924">MSGAFFIPYISLEVLHFEALVGSLSELVEHLLENLNYRHVTRLRPCEDNAEKYPMKIRKMVRNGMFLWLFLFGLKAVASPTTLNYQGRILKTDGTALEYNNVSFAFELTNVSGSCIFYREQRNAVNMQGSKGVFDIPIGEGTKLYPSTPGYSLRDVFNNSIEHDCDGGAKYTPSLDEVRILRVQFHDGVGWKAITPNNTIRSVPFANYAYSAAKLGDKSDIDFVLKSAVSTCAAGQYLTFNGTAFVCQNDAGGAGMVSDVNVSAPLVKGGTASIPVISLNVGTAAGTVAAGNDVRFLNAEKIRGLDVSATAPTMGQVLKLDGANTWVPSTLGTGDVSGLSAALSNKVDATMFPASCTAGQSLVFVTPANKFDCYNISITEAQITGTIAGAKISGDISGKASGLTATLPVAQGGTNSSTALNDNRIMISSAGKIVEAPVMTDGQLLIGKTGDAPQVANLVAGSGVTIANSPGGITISATGAGGTITSVTAGTGLSGGGSSGGVTLNLANTGVGAGTYGTATKVPQLAVDAQGRLTSVSEVTISGVAPAGTAGGDLGGTYPNPDVVKLRGKTISATAPTAAGQVLRYDGTGYVPNFLSLADIRSTVTPANTIFPSTACTAAQTLTWSSLTDSFTCQSISITESNITGTIAAAKVDFGSQSAGTFFAAPAGGGGAPAFRALASTDLPAGAYDSSYFKQGGNSFGTTAVLGTNDANSLGFETNGTTRMTVSSAGNVGIGMTPVHVLDVSGSTINMGRFTSSDTGGSRLALASSSAGGKTWNLVSTGSGSAGGAGSLVFADFSTSGTGQFIFKSDSSVGIGTVSPASTVHVLKAQNATTELRVENNMAAGNTSAQATVQLVGTGVSGQLSVYPNDHTSAQYQDRLVLASNSSATNGLLLTTNTVAPIDFAANGSTTPHMRVNSDGNVGIGVTTPTKILHLQKDQGADTALLIKNTSTADLAMAAVDLESDGNGAQLISYGTGVTGNWGGGTIPKADSVMLRTYTTNPAANFGVGTGSAHPLHLVTSDIPRVTVTATGSVGVGSVSPITRLSVADAYLGGTDNSGMGISVLGAANDFAGITVWDRDEDSGTINDGDATIYFGDDIQDSLRFAYKGSGLAMSEKMRITSSGYVGIGTTSPSYPLDVTGSLRGTTVINGGFDFVLGTNNQVDRGNTGSSRALVKDTGATLHLNYQGDFTGGVQVGSLLRPRTDNAFDLGTTTYRWKAVYAVNGTIQTSDQRLKAEVQDLSQGLDFVMALQPKSYKWKSDQNDPAAKTHWGFMAQELEAQVKRSTASAAPVGLIHHETNSDYYGVNYSELIAPVVKALQELYLKVLGVSDRMDQLEKENQNLKNENQEIKAYLCEKDPQARICK</sequence>
<dbReference type="Proteomes" id="UP000008080">
    <property type="component" value="Chromosome"/>
</dbReference>
<dbReference type="SUPFAM" id="SSF49785">
    <property type="entry name" value="Galactose-binding domain-like"/>
    <property type="match status" value="1"/>
</dbReference>
<dbReference type="Gene3D" id="1.10.10.10">
    <property type="entry name" value="Winged helix-like DNA-binding domain superfamily/Winged helix DNA-binding domain"/>
    <property type="match status" value="1"/>
</dbReference>
<dbReference type="InterPro" id="IPR036388">
    <property type="entry name" value="WH-like_DNA-bd_sf"/>
</dbReference>
<protein>
    <submittedName>
        <fullName evidence="3">Cell wall surface anchor family protein</fullName>
    </submittedName>
</protein>
<dbReference type="EMBL" id="BX842647">
    <property type="protein sequence ID" value="CAE78663.1"/>
    <property type="molecule type" value="Genomic_DNA"/>
</dbReference>
<dbReference type="eggNOG" id="COG2911">
    <property type="taxonomic scope" value="Bacteria"/>
</dbReference>
<reference evidence="3 4" key="1">
    <citation type="journal article" date="2004" name="Science">
        <title>A predator unmasked: life cycle of Bdellovibrio bacteriovorus from a genomic perspective.</title>
        <authorList>
            <person name="Rendulic S."/>
            <person name="Jagtap P."/>
            <person name="Rosinus A."/>
            <person name="Eppinger M."/>
            <person name="Baar C."/>
            <person name="Lanz C."/>
            <person name="Keller H."/>
            <person name="Lambert C."/>
            <person name="Evans K.J."/>
            <person name="Goesmann A."/>
            <person name="Meyer F."/>
            <person name="Sockett R.E."/>
            <person name="Schuster S.C."/>
        </authorList>
    </citation>
    <scope>NUCLEOTIDE SEQUENCE [LARGE SCALE GENOMIC DNA]</scope>
    <source>
        <strain evidence="4">ATCC 15356 / DSM 50701 / NCIMB 9529 / HD100</strain>
    </source>
</reference>
<dbReference type="STRING" id="264462.Bd0704"/>
<dbReference type="eggNOG" id="COG3209">
    <property type="taxonomic scope" value="Bacteria"/>
</dbReference>
<proteinExistence type="predicted"/>
<name>Q6MPY4_BDEBA</name>
<evidence type="ECO:0000313" key="4">
    <source>
        <dbReference type="Proteomes" id="UP000008080"/>
    </source>
</evidence>
<keyword evidence="1" id="KW-0175">Coiled coil</keyword>
<dbReference type="InterPro" id="IPR030392">
    <property type="entry name" value="S74_ICA"/>
</dbReference>
<feature type="domain" description="Peptidase S74" evidence="2">
    <location>
        <begin position="1230"/>
        <end position="1340"/>
    </location>
</feature>
<evidence type="ECO:0000313" key="3">
    <source>
        <dbReference type="EMBL" id="CAE78663.1"/>
    </source>
</evidence>
<gene>
    <name evidence="3" type="ordered locus">Bd0704</name>
</gene>
<dbReference type="KEGG" id="bba:Bd0704"/>
<dbReference type="HOGENOM" id="CLU_264258_0_0_7"/>
<evidence type="ECO:0000259" key="2">
    <source>
        <dbReference type="PROSITE" id="PS51688"/>
    </source>
</evidence>
<dbReference type="InterPro" id="IPR008979">
    <property type="entry name" value="Galactose-bd-like_sf"/>
</dbReference>
<dbReference type="Pfam" id="PF13884">
    <property type="entry name" value="Peptidase_S74"/>
    <property type="match status" value="1"/>
</dbReference>
<evidence type="ECO:0000256" key="1">
    <source>
        <dbReference type="SAM" id="Coils"/>
    </source>
</evidence>
<dbReference type="PROSITE" id="PS51688">
    <property type="entry name" value="ICA"/>
    <property type="match status" value="1"/>
</dbReference>
<keyword evidence="4" id="KW-1185">Reference proteome</keyword>
<organism evidence="3 4">
    <name type="scientific">Bdellovibrio bacteriovorus (strain ATCC 15356 / DSM 50701 / NCIMB 9529 / HD100)</name>
    <dbReference type="NCBI Taxonomy" id="264462"/>
    <lineage>
        <taxon>Bacteria</taxon>
        <taxon>Pseudomonadati</taxon>
        <taxon>Bdellovibrionota</taxon>
        <taxon>Bdellovibrionia</taxon>
        <taxon>Bdellovibrionales</taxon>
        <taxon>Pseudobdellovibrionaceae</taxon>
        <taxon>Bdellovibrio</taxon>
    </lineage>
</organism>
<accession>Q6MPY4</accession>
<feature type="coiled-coil region" evidence="1">
    <location>
        <begin position="1319"/>
        <end position="1356"/>
    </location>
</feature>